<dbReference type="GO" id="GO:0002040">
    <property type="term" value="P:sprouting angiogenesis"/>
    <property type="evidence" value="ECO:0000315"/>
    <property type="project" value="ZFIN"/>
</dbReference>
<dbReference type="InterPro" id="IPR026823">
    <property type="entry name" value="cEGF"/>
</dbReference>
<dbReference type="RefSeq" id="XP_005159016.1">
    <property type="nucleotide sequence ID" value="XM_005158959.5"/>
</dbReference>
<gene>
    <name evidence="17 18" type="primary">cd93</name>
</gene>
<dbReference type="PROSITE" id="PS01186">
    <property type="entry name" value="EGF_2"/>
    <property type="match status" value="1"/>
</dbReference>
<dbReference type="InterPro" id="IPR009030">
    <property type="entry name" value="Growth_fac_rcpt_cys_sf"/>
</dbReference>
<dbReference type="SUPFAM" id="SSF57184">
    <property type="entry name" value="Growth factor receptor domain"/>
    <property type="match status" value="2"/>
</dbReference>
<dbReference type="InterPro" id="IPR001304">
    <property type="entry name" value="C-type_lectin-like"/>
</dbReference>
<dbReference type="CTD" id="22918"/>
<dbReference type="PROSITE" id="PS00010">
    <property type="entry name" value="ASX_HYDROXYL"/>
    <property type="match status" value="1"/>
</dbReference>
<dbReference type="InterPro" id="IPR016186">
    <property type="entry name" value="C-type_lectin-like/link_sf"/>
</dbReference>
<dbReference type="Pfam" id="PF07645">
    <property type="entry name" value="EGF_CA"/>
    <property type="match status" value="2"/>
</dbReference>
<comment type="subcellular location">
    <subcellularLocation>
        <location evidence="1">Membrane</location>
        <topology evidence="1">Single-pass type I membrane protein</topology>
    </subcellularLocation>
</comment>
<evidence type="ECO:0000256" key="7">
    <source>
        <dbReference type="ARBA" id="ARBA00022737"/>
    </source>
</evidence>
<evidence type="ECO:0000259" key="15">
    <source>
        <dbReference type="PROSITE" id="PS50041"/>
    </source>
</evidence>
<dbReference type="InterPro" id="IPR016187">
    <property type="entry name" value="CTDL_fold"/>
</dbReference>
<evidence type="ECO:0000256" key="10">
    <source>
        <dbReference type="ARBA" id="ARBA00023157"/>
    </source>
</evidence>
<organism evidence="16 17">
    <name type="scientific">Danio rerio</name>
    <name type="common">Zebrafish</name>
    <name type="synonym">Brachydanio rerio</name>
    <dbReference type="NCBI Taxonomy" id="7955"/>
    <lineage>
        <taxon>Eukaryota</taxon>
        <taxon>Metazoa</taxon>
        <taxon>Chordata</taxon>
        <taxon>Craniata</taxon>
        <taxon>Vertebrata</taxon>
        <taxon>Euteleostomi</taxon>
        <taxon>Actinopterygii</taxon>
        <taxon>Neopterygii</taxon>
        <taxon>Teleostei</taxon>
        <taxon>Ostariophysi</taxon>
        <taxon>Cypriniformes</taxon>
        <taxon>Danionidae</taxon>
        <taxon>Danioninae</taxon>
        <taxon>Danio</taxon>
    </lineage>
</organism>
<evidence type="ECO:0000256" key="4">
    <source>
        <dbReference type="ARBA" id="ARBA00022692"/>
    </source>
</evidence>
<keyword evidence="5 13" id="KW-0732">Signal</keyword>
<dbReference type="PROSITE" id="PS50026">
    <property type="entry name" value="EGF_3"/>
    <property type="match status" value="1"/>
</dbReference>
<dbReference type="GO" id="GO:0005509">
    <property type="term" value="F:calcium ion binding"/>
    <property type="evidence" value="ECO:0007669"/>
    <property type="project" value="InterPro"/>
</dbReference>
<evidence type="ECO:0000256" key="3">
    <source>
        <dbReference type="ARBA" id="ARBA00022553"/>
    </source>
</evidence>
<evidence type="ECO:0000313" key="16">
    <source>
        <dbReference type="Proteomes" id="UP000000437"/>
    </source>
</evidence>
<evidence type="ECO:0000256" key="13">
    <source>
        <dbReference type="SAM" id="SignalP"/>
    </source>
</evidence>
<dbReference type="InterPro" id="IPR018097">
    <property type="entry name" value="EGF_Ca-bd_CS"/>
</dbReference>
<evidence type="ECO:0000256" key="11">
    <source>
        <dbReference type="PROSITE-ProRule" id="PRU00076"/>
    </source>
</evidence>
<evidence type="ECO:0000259" key="14">
    <source>
        <dbReference type="PROSITE" id="PS50026"/>
    </source>
</evidence>
<feature type="chain" id="PRO_5035465162" evidence="13">
    <location>
        <begin position="21"/>
        <end position="565"/>
    </location>
</feature>
<evidence type="ECO:0000256" key="6">
    <source>
        <dbReference type="ARBA" id="ARBA00022734"/>
    </source>
</evidence>
<keyword evidence="8 12" id="KW-1133">Transmembrane helix</keyword>
<reference evidence="17" key="1">
    <citation type="submission" date="2025-08" db="UniProtKB">
        <authorList>
            <consortium name="RefSeq"/>
        </authorList>
    </citation>
    <scope>IDENTIFICATION</scope>
    <source>
        <strain evidence="17">Tuebingen</strain>
        <tissue evidence="17">Fibroblasts and whole tissue</tissue>
    </source>
</reference>
<dbReference type="InterPro" id="IPR000742">
    <property type="entry name" value="EGF"/>
</dbReference>
<dbReference type="CDD" id="cd00054">
    <property type="entry name" value="EGF_CA"/>
    <property type="match status" value="2"/>
</dbReference>
<evidence type="ECO:0000256" key="2">
    <source>
        <dbReference type="ARBA" id="ARBA00022536"/>
    </source>
</evidence>
<dbReference type="ZFIN" id="ZDB-GENE-120405-3">
    <property type="gene designation" value="cd93"/>
</dbReference>
<dbReference type="GO" id="GO:0016020">
    <property type="term" value="C:membrane"/>
    <property type="evidence" value="ECO:0007669"/>
    <property type="project" value="UniProtKB-SubCell"/>
</dbReference>
<sequence length="565" mass="62764">MMRVLIVMFSSFLIVGGTSRVSTTCTAEACLTLHLEKEHFEKASKNCIDNGGKLVTMRNDDELQSVKSAVLAAAAEGEKERVFSSKLWIGLSLQKRRCTDSTEELHGFRWTSEPEDSQYSYWKKKPLRTCTEKRCVSISLADDLRWTDGSCRDRAFYMCKFLSKGMCRPIVLEEQSEIKYNLPFLSEPLTLDERLVMIPHGTWAEVQCVGSEMPIISFCSNQDGPFDWTNSERFCAPEKRSCELKNGGCEQLCSVTAGGGVRCECREGYHLMDDKVSCAAKDNCENLPCEFKCLPTATGYSCACAEGFRLSGDNISCVDINECSEEICGDHWCQNTPGSYRCDCHPGFKLVAGKCEDVDECTELKCEQGCLNSEGSFSCYCHAGYILLADDRGICIDVNECILGKPCEDICTNTFGSFECSCREHFTLANNGISCVPNPTERAQITPALKESIITSLTQLPDGFGVTTVNPASLNKTNTKTDSIKSRTFLGSSWILVCVLGSAVPLIVLIVIASAFVIYRWKRSRRNTLKNATADNYCWVSSGLDSEQKKSNRSNYRLNNGQMRA</sequence>
<dbReference type="Proteomes" id="UP000000437">
    <property type="component" value="Chromosome 17"/>
</dbReference>
<feature type="transmembrane region" description="Helical" evidence="12">
    <location>
        <begin position="494"/>
        <end position="519"/>
    </location>
</feature>
<feature type="disulfide bond" evidence="11">
    <location>
        <begin position="323"/>
        <end position="333"/>
    </location>
</feature>
<proteinExistence type="predicted"/>
<dbReference type="Pfam" id="PF12662">
    <property type="entry name" value="cEGF"/>
    <property type="match status" value="1"/>
</dbReference>
<keyword evidence="17" id="KW-0675">Receptor</keyword>
<dbReference type="GO" id="GO:0001525">
    <property type="term" value="P:angiogenesis"/>
    <property type="evidence" value="ECO:0000315"/>
    <property type="project" value="ZFIN"/>
</dbReference>
<dbReference type="AGR" id="ZFIN:ZDB-GENE-120405-3"/>
<dbReference type="AlphaFoldDB" id="A0A8M2B5E9"/>
<keyword evidence="10 11" id="KW-1015">Disulfide bond</keyword>
<dbReference type="Gene3D" id="2.10.25.10">
    <property type="entry name" value="Laminin"/>
    <property type="match status" value="5"/>
</dbReference>
<evidence type="ECO:0000256" key="5">
    <source>
        <dbReference type="ARBA" id="ARBA00022729"/>
    </source>
</evidence>
<dbReference type="PRINTS" id="PR00907">
    <property type="entry name" value="THRMBOMODULN"/>
</dbReference>
<feature type="signal peptide" evidence="13">
    <location>
        <begin position="1"/>
        <end position="20"/>
    </location>
</feature>
<name>A0A8M2B5E9_DANRE</name>
<keyword evidence="3" id="KW-0597">Phosphoprotein</keyword>
<evidence type="ECO:0000313" key="17">
    <source>
        <dbReference type="RefSeq" id="XP_005159016.1"/>
    </source>
</evidence>
<dbReference type="Pfam" id="PF14670">
    <property type="entry name" value="FXa_inhibition"/>
    <property type="match status" value="1"/>
</dbReference>
<dbReference type="GeneID" id="101882826"/>
<dbReference type="InterPro" id="IPR049883">
    <property type="entry name" value="NOTCH1_EGF-like"/>
</dbReference>
<keyword evidence="2 11" id="KW-0245">EGF-like domain</keyword>
<dbReference type="SMART" id="SM00179">
    <property type="entry name" value="EGF_CA"/>
    <property type="match status" value="4"/>
</dbReference>
<keyword evidence="4 12" id="KW-0812">Transmembrane</keyword>
<dbReference type="InterPro" id="IPR051505">
    <property type="entry name" value="C-type_lectin_domain"/>
</dbReference>
<keyword evidence="7" id="KW-0677">Repeat</keyword>
<dbReference type="Gene3D" id="3.10.100.10">
    <property type="entry name" value="Mannose-Binding Protein A, subunit A"/>
    <property type="match status" value="1"/>
</dbReference>
<dbReference type="PANTHER" id="PTHR14789:SF8">
    <property type="entry name" value="C-TYPE LECTIN DOMAIN FAMILY 14 MEMBER A PRECURSOR-RELATED"/>
    <property type="match status" value="1"/>
</dbReference>
<dbReference type="SMART" id="SM00034">
    <property type="entry name" value="CLECT"/>
    <property type="match status" value="1"/>
</dbReference>
<protein>
    <submittedName>
        <fullName evidence="17">Complement component C1q receptor isoform X1</fullName>
    </submittedName>
</protein>
<dbReference type="InterPro" id="IPR000152">
    <property type="entry name" value="EGF-type_Asp/Asn_hydroxyl_site"/>
</dbReference>
<keyword evidence="9 12" id="KW-0472">Membrane</keyword>
<evidence type="ECO:0000313" key="18">
    <source>
        <dbReference type="ZFIN" id="ZDB-GENE-120405-3"/>
    </source>
</evidence>
<dbReference type="PANTHER" id="PTHR14789">
    <property type="entry name" value="CHONDROLECTIN VARIANT CHODLFDELTAE"/>
    <property type="match status" value="1"/>
</dbReference>
<dbReference type="PROSITE" id="PS50041">
    <property type="entry name" value="C_TYPE_LECTIN_2"/>
    <property type="match status" value="1"/>
</dbReference>
<dbReference type="SMART" id="SM00181">
    <property type="entry name" value="EGF"/>
    <property type="match status" value="5"/>
</dbReference>
<feature type="domain" description="EGF-like" evidence="14">
    <location>
        <begin position="319"/>
        <end position="356"/>
    </location>
</feature>
<evidence type="ECO:0000256" key="9">
    <source>
        <dbReference type="ARBA" id="ARBA00023136"/>
    </source>
</evidence>
<keyword evidence="16" id="KW-1185">Reference proteome</keyword>
<evidence type="ECO:0000256" key="12">
    <source>
        <dbReference type="SAM" id="Phobius"/>
    </source>
</evidence>
<dbReference type="GO" id="GO:0030246">
    <property type="term" value="F:carbohydrate binding"/>
    <property type="evidence" value="ECO:0007669"/>
    <property type="project" value="UniProtKB-KW"/>
</dbReference>
<accession>A0A8M2B5E9</accession>
<evidence type="ECO:0000256" key="1">
    <source>
        <dbReference type="ARBA" id="ARBA00004479"/>
    </source>
</evidence>
<dbReference type="PROSITE" id="PS01187">
    <property type="entry name" value="EGF_CA"/>
    <property type="match status" value="2"/>
</dbReference>
<dbReference type="SUPFAM" id="SSF56436">
    <property type="entry name" value="C-type lectin-like"/>
    <property type="match status" value="1"/>
</dbReference>
<comment type="caution">
    <text evidence="11">Lacks conserved residue(s) required for the propagation of feature annotation.</text>
</comment>
<keyword evidence="6" id="KW-0430">Lectin</keyword>
<dbReference type="Pfam" id="PF00059">
    <property type="entry name" value="Lectin_C"/>
    <property type="match status" value="1"/>
</dbReference>
<dbReference type="OrthoDB" id="10045365at2759"/>
<feature type="domain" description="C-type lectin" evidence="15">
    <location>
        <begin position="26"/>
        <end position="160"/>
    </location>
</feature>
<evidence type="ECO:0000256" key="8">
    <source>
        <dbReference type="ARBA" id="ARBA00022989"/>
    </source>
</evidence>
<dbReference type="InterPro" id="IPR001881">
    <property type="entry name" value="EGF-like_Ca-bd_dom"/>
</dbReference>
<dbReference type="KEGG" id="dre:101882826"/>